<dbReference type="Proteomes" id="UP000070282">
    <property type="component" value="Unassembled WGS sequence"/>
</dbReference>
<dbReference type="EMBL" id="LOCO01000014">
    <property type="protein sequence ID" value="KXO08791.1"/>
    <property type="molecule type" value="Genomic_DNA"/>
</dbReference>
<sequence length="127" mass="14122">MGVSSCFGVWRWAGCWGGPFKRRREPIHGGLSAASLLRTLLKGPPQHPPRLPRPVRGVCRESGVATLFHIEFQAIVISFLCRNHRSQPSRCAGTPPQTVRSRDAALKPPWMGSRRVCGGVPAQRRFR</sequence>
<reference evidence="2" key="1">
    <citation type="submission" date="2015-12" db="EMBL/GenBank/DDBJ databases">
        <authorList>
            <person name="Lima A."/>
            <person name="Farahani Zayas N."/>
            <person name="Castro Da Silva M.A."/>
            <person name="Cabral A."/>
            <person name="Pessatti M.L."/>
        </authorList>
    </citation>
    <scope>NUCLEOTIDE SEQUENCE [LARGE SCALE GENOMIC DNA]</scope>
    <source>
        <strain evidence="2">LAMA 842</strain>
    </source>
</reference>
<proteinExistence type="predicted"/>
<protein>
    <submittedName>
        <fullName evidence="1">Uncharacterized protein</fullName>
    </submittedName>
</protein>
<dbReference type="PATRIC" id="fig|1306954.6.peg.932"/>
<gene>
    <name evidence="1" type="ORF">J122_2644</name>
</gene>
<comment type="caution">
    <text evidence="1">The sequence shown here is derived from an EMBL/GenBank/DDBJ whole genome shotgun (WGS) entry which is preliminary data.</text>
</comment>
<name>A0A137S8N2_9GAMM</name>
<accession>A0A137S8N2</accession>
<organism evidence="1 2">
    <name type="scientific">Marinobacter excellens LAMA 842</name>
    <dbReference type="NCBI Taxonomy" id="1306954"/>
    <lineage>
        <taxon>Bacteria</taxon>
        <taxon>Pseudomonadati</taxon>
        <taxon>Pseudomonadota</taxon>
        <taxon>Gammaproteobacteria</taxon>
        <taxon>Pseudomonadales</taxon>
        <taxon>Marinobacteraceae</taxon>
        <taxon>Marinobacter</taxon>
    </lineage>
</organism>
<evidence type="ECO:0000313" key="2">
    <source>
        <dbReference type="Proteomes" id="UP000070282"/>
    </source>
</evidence>
<dbReference type="AlphaFoldDB" id="A0A137S8N2"/>
<keyword evidence="2" id="KW-1185">Reference proteome</keyword>
<evidence type="ECO:0000313" key="1">
    <source>
        <dbReference type="EMBL" id="KXO08791.1"/>
    </source>
</evidence>